<comment type="similarity">
    <text evidence="2 7">Belongs to the MscS (TC 1.A.23) family.</text>
</comment>
<evidence type="ECO:0000256" key="7">
    <source>
        <dbReference type="PIRNR" id="PIRNR017209"/>
    </source>
</evidence>
<dbReference type="AlphaFoldDB" id="A0A8T3A4P7"/>
<evidence type="ECO:0000256" key="9">
    <source>
        <dbReference type="SAM" id="Phobius"/>
    </source>
</evidence>
<feature type="transmembrane region" description="Helical" evidence="9">
    <location>
        <begin position="690"/>
        <end position="713"/>
    </location>
</feature>
<evidence type="ECO:0000256" key="8">
    <source>
        <dbReference type="SAM" id="MobiDB-lite"/>
    </source>
</evidence>
<keyword evidence="6 7" id="KW-0472">Membrane</keyword>
<dbReference type="InterPro" id="IPR016688">
    <property type="entry name" value="MscS-like_plants/fungi"/>
</dbReference>
<dbReference type="Pfam" id="PF00924">
    <property type="entry name" value="MS_channel_2nd"/>
    <property type="match status" value="1"/>
</dbReference>
<keyword evidence="3" id="KW-0813">Transport</keyword>
<feature type="compositionally biased region" description="Low complexity" evidence="8">
    <location>
        <begin position="152"/>
        <end position="161"/>
    </location>
</feature>
<evidence type="ECO:0000313" key="12">
    <source>
        <dbReference type="Proteomes" id="UP000829196"/>
    </source>
</evidence>
<feature type="transmembrane region" description="Helical" evidence="9">
    <location>
        <begin position="658"/>
        <end position="684"/>
    </location>
</feature>
<feature type="transmembrane region" description="Helical" evidence="9">
    <location>
        <begin position="347"/>
        <end position="368"/>
    </location>
</feature>
<dbReference type="OrthoDB" id="544685at2759"/>
<evidence type="ECO:0000259" key="10">
    <source>
        <dbReference type="Pfam" id="PF00924"/>
    </source>
</evidence>
<evidence type="ECO:0000313" key="11">
    <source>
        <dbReference type="EMBL" id="KAI0489059.1"/>
    </source>
</evidence>
<evidence type="ECO:0000256" key="6">
    <source>
        <dbReference type="ARBA" id="ARBA00023136"/>
    </source>
</evidence>
<dbReference type="Gene3D" id="2.30.30.60">
    <property type="match status" value="1"/>
</dbReference>
<dbReference type="InterPro" id="IPR006685">
    <property type="entry name" value="MscS_channel_2nd"/>
</dbReference>
<keyword evidence="12" id="KW-1185">Reference proteome</keyword>
<feature type="compositionally biased region" description="Polar residues" evidence="8">
    <location>
        <begin position="170"/>
        <end position="179"/>
    </location>
</feature>
<reference evidence="11" key="1">
    <citation type="journal article" date="2022" name="Front. Genet.">
        <title>Chromosome-Scale Assembly of the Dendrobium nobile Genome Provides Insights Into the Molecular Mechanism of the Biosynthesis of the Medicinal Active Ingredient of Dendrobium.</title>
        <authorList>
            <person name="Xu Q."/>
            <person name="Niu S.-C."/>
            <person name="Li K.-L."/>
            <person name="Zheng P.-J."/>
            <person name="Zhang X.-J."/>
            <person name="Jia Y."/>
            <person name="Liu Y."/>
            <person name="Niu Y.-X."/>
            <person name="Yu L.-H."/>
            <person name="Chen D.-F."/>
            <person name="Zhang G.-Q."/>
        </authorList>
    </citation>
    <scope>NUCLEOTIDE SEQUENCE</scope>
    <source>
        <tissue evidence="11">Leaf</tissue>
    </source>
</reference>
<dbReference type="PANTHER" id="PTHR31618:SF1">
    <property type="entry name" value="EF-HAND DOMAIN-CONTAINING PROTEIN"/>
    <property type="match status" value="1"/>
</dbReference>
<keyword evidence="4 9" id="KW-0812">Transmembrane</keyword>
<feature type="transmembrane region" description="Helical" evidence="9">
    <location>
        <begin position="417"/>
        <end position="436"/>
    </location>
</feature>
<dbReference type="GO" id="GO:0005886">
    <property type="term" value="C:plasma membrane"/>
    <property type="evidence" value="ECO:0007669"/>
    <property type="project" value="UniProtKB-UniRule"/>
</dbReference>
<feature type="region of interest" description="Disordered" evidence="8">
    <location>
        <begin position="239"/>
        <end position="278"/>
    </location>
</feature>
<feature type="compositionally biased region" description="Polar residues" evidence="8">
    <location>
        <begin position="10"/>
        <end position="23"/>
    </location>
</feature>
<dbReference type="SUPFAM" id="SSF50182">
    <property type="entry name" value="Sm-like ribonucleoproteins"/>
    <property type="match status" value="1"/>
</dbReference>
<feature type="region of interest" description="Disordered" evidence="8">
    <location>
        <begin position="1"/>
        <end position="43"/>
    </location>
</feature>
<dbReference type="InterPro" id="IPR010920">
    <property type="entry name" value="LSM_dom_sf"/>
</dbReference>
<feature type="region of interest" description="Disordered" evidence="8">
    <location>
        <begin position="86"/>
        <end position="122"/>
    </location>
</feature>
<comment type="caution">
    <text evidence="11">The sequence shown here is derived from an EMBL/GenBank/DDBJ whole genome shotgun (WGS) entry which is preliminary data.</text>
</comment>
<name>A0A8T3A4P7_DENNO</name>
<evidence type="ECO:0000256" key="3">
    <source>
        <dbReference type="ARBA" id="ARBA00022448"/>
    </source>
</evidence>
<feature type="transmembrane region" description="Helical" evidence="9">
    <location>
        <begin position="308"/>
        <end position="327"/>
    </location>
</feature>
<dbReference type="FunFam" id="2.30.30.60:FF:000003">
    <property type="entry name" value="Predicted mechanosensitive ion channel"/>
    <property type="match status" value="1"/>
</dbReference>
<feature type="domain" description="Mechanosensitive ion channel MscS" evidence="10">
    <location>
        <begin position="709"/>
        <end position="765"/>
    </location>
</feature>
<dbReference type="PIRSF" id="PIRSF017209">
    <property type="entry name" value="Memb_At2g17000_prd"/>
    <property type="match status" value="1"/>
</dbReference>
<feature type="compositionally biased region" description="Gly residues" evidence="8">
    <location>
        <begin position="89"/>
        <end position="100"/>
    </location>
</feature>
<evidence type="ECO:0000256" key="1">
    <source>
        <dbReference type="ARBA" id="ARBA00004141"/>
    </source>
</evidence>
<gene>
    <name evidence="11" type="ORF">KFK09_028900</name>
</gene>
<evidence type="ECO:0000256" key="4">
    <source>
        <dbReference type="ARBA" id="ARBA00022692"/>
    </source>
</evidence>
<dbReference type="GO" id="GO:0006820">
    <property type="term" value="P:monoatomic anion transport"/>
    <property type="evidence" value="ECO:0007669"/>
    <property type="project" value="TreeGrafter"/>
</dbReference>
<proteinExistence type="inferred from homology"/>
<dbReference type="InterPro" id="IPR023408">
    <property type="entry name" value="MscS_beta-dom_sf"/>
</dbReference>
<organism evidence="11 12">
    <name type="scientific">Dendrobium nobile</name>
    <name type="common">Orchid</name>
    <dbReference type="NCBI Taxonomy" id="94219"/>
    <lineage>
        <taxon>Eukaryota</taxon>
        <taxon>Viridiplantae</taxon>
        <taxon>Streptophyta</taxon>
        <taxon>Embryophyta</taxon>
        <taxon>Tracheophyta</taxon>
        <taxon>Spermatophyta</taxon>
        <taxon>Magnoliopsida</taxon>
        <taxon>Liliopsida</taxon>
        <taxon>Asparagales</taxon>
        <taxon>Orchidaceae</taxon>
        <taxon>Epidendroideae</taxon>
        <taxon>Malaxideae</taxon>
        <taxon>Dendrobiinae</taxon>
        <taxon>Dendrobium</taxon>
    </lineage>
</organism>
<dbReference type="PANTHER" id="PTHR31618">
    <property type="entry name" value="MECHANOSENSITIVE ION CHANNEL PROTEIN 5"/>
    <property type="match status" value="1"/>
</dbReference>
<dbReference type="GO" id="GO:0008381">
    <property type="term" value="F:mechanosensitive monoatomic ion channel activity"/>
    <property type="evidence" value="ECO:0007669"/>
    <property type="project" value="TreeGrafter"/>
</dbReference>
<feature type="transmembrane region" description="Helical" evidence="9">
    <location>
        <begin position="388"/>
        <end position="405"/>
    </location>
</feature>
<dbReference type="Proteomes" id="UP000829196">
    <property type="component" value="Unassembled WGS sequence"/>
</dbReference>
<accession>A0A8T3A4P7</accession>
<comment type="subcellular location">
    <subcellularLocation>
        <location evidence="1">Membrane</location>
        <topology evidence="1">Multi-pass membrane protein</topology>
    </subcellularLocation>
</comment>
<protein>
    <recommendedName>
        <fullName evidence="7">Mechanosensitive ion channel protein</fullName>
    </recommendedName>
</protein>
<sequence length="891" mass="100705">MNVFRKSFKSHSSYNISSAWNQSEDQRPILSRDPLEESGSRREVVIKVDGESDDMEMKNGNTSVAAAGVKNSKVWRESSYDFWEEGHVDNGGGGEGGNGLGFSFQSPKKKDMPEISEDPPSRLISSFLKKQKIAGAEMALDMDLEMEELRKPTTSSSCPSSKEQRVSFHDVSNNPPSRNSRMESDDDEDSDDHVEGPELRQNSAAASSHSKDGTAVTEVLRCTSNSSFCRSRPLLRAKTRSRLMDPPPFTAVGGGSDEKKSMRMPNRSGQIPQRSGLLGKSRVEEDEDDPFEDLPEEFKSTKISNWTILELIGLVLALAALICSFAMPKLARQTLWGLHLWKWEVLVLVLISGRLLSGWLIRIIVFFLERNFFLRKRFLYFVYGVRKAVQTCIWFGLVLLAWHFLFDKKVVGENKMLSYITKILFCFIIATVLRLIKILLVKVLASSFHVSTYFDRIQEALFNQYVIETLSGPPLLEIKHNMEEEERMMAEMQQLQNAGATIPKDIRAAAFSSKNGRVIGGSGGIGHGGTGFKSSQIGKSTKISDSASRRYFSGQQSQQEGGITIDLLHKLNQKNISAWNMKRLMRIVRLGTLTTLDEQLTMGIEEDESTVQIKSEREAKIAAKKIFSNVAKPGAKERRALSLTLNDTKTAVNKLHQIANVIVAIIIIAIWLLILNIATTHFFVFLSSQILLLVFVFGNTFKTTFEAMIFLFIMHPFDVGDRCEVNGVQMVVEEMNILTTIFLRSDNQKITYPNSVLATLPIGNFYRSPDMGDNVDFCVHVATPLEKLVLMREKIMAFLESKKEHWHPGAQVVLKDVDDMNRLQISIWMRHRINFQDMGMKFTRREMVIVELIRVLKELDIEYRLLPVDVNIRNLPPVTSTRLPSTWTTCN</sequence>
<dbReference type="GO" id="GO:0050982">
    <property type="term" value="P:detection of mechanical stimulus"/>
    <property type="evidence" value="ECO:0007669"/>
    <property type="project" value="UniProtKB-ARBA"/>
</dbReference>
<dbReference type="EMBL" id="JAGYWB010000019">
    <property type="protein sequence ID" value="KAI0489059.1"/>
    <property type="molecule type" value="Genomic_DNA"/>
</dbReference>
<evidence type="ECO:0000256" key="5">
    <source>
        <dbReference type="ARBA" id="ARBA00022989"/>
    </source>
</evidence>
<keyword evidence="5 9" id="KW-1133">Transmembrane helix</keyword>
<evidence type="ECO:0000256" key="2">
    <source>
        <dbReference type="ARBA" id="ARBA00008017"/>
    </source>
</evidence>
<feature type="region of interest" description="Disordered" evidence="8">
    <location>
        <begin position="149"/>
        <end position="215"/>
    </location>
</feature>
<feature type="compositionally biased region" description="Basic and acidic residues" evidence="8">
    <location>
        <begin position="33"/>
        <end position="43"/>
    </location>
</feature>
<dbReference type="SMR" id="A0A8T3A4P7"/>